<dbReference type="EMBL" id="VHII01000010">
    <property type="protein sequence ID" value="KAF1384497.1"/>
    <property type="molecule type" value="Genomic_DNA"/>
</dbReference>
<feature type="domain" description="IRS-type PTB" evidence="2">
    <location>
        <begin position="156"/>
        <end position="260"/>
    </location>
</feature>
<dbReference type="SMART" id="SM01244">
    <property type="entry name" value="IRS"/>
    <property type="match status" value="1"/>
</dbReference>
<dbReference type="SMART" id="SM00310">
    <property type="entry name" value="PTBI"/>
    <property type="match status" value="1"/>
</dbReference>
<evidence type="ECO:0000313" key="3">
    <source>
        <dbReference type="EMBL" id="KAF1384497.1"/>
    </source>
</evidence>
<name>A0A6A5E687_PERFL</name>
<dbReference type="PANTHER" id="PTHR21258:SF58">
    <property type="entry name" value="DOCKING PROTEIN 3-LIKE"/>
    <property type="match status" value="1"/>
</dbReference>
<dbReference type="Proteomes" id="UP000465112">
    <property type="component" value="Chromosome 10"/>
</dbReference>
<dbReference type="AlphaFoldDB" id="A0A6A5E687"/>
<dbReference type="SUPFAM" id="SSF50729">
    <property type="entry name" value="PH domain-like"/>
    <property type="match status" value="2"/>
</dbReference>
<dbReference type="GO" id="GO:0007265">
    <property type="term" value="P:Ras protein signal transduction"/>
    <property type="evidence" value="ECO:0007669"/>
    <property type="project" value="TreeGrafter"/>
</dbReference>
<dbReference type="OrthoDB" id="6243387at2759"/>
<dbReference type="GO" id="GO:0043410">
    <property type="term" value="P:positive regulation of MAPK cascade"/>
    <property type="evidence" value="ECO:0007669"/>
    <property type="project" value="TreeGrafter"/>
</dbReference>
<dbReference type="InterPro" id="IPR002404">
    <property type="entry name" value="IRS_PTB"/>
</dbReference>
<comment type="caution">
    <text evidence="3">The sequence shown here is derived from an EMBL/GenBank/DDBJ whole genome shotgun (WGS) entry which is preliminary data.</text>
</comment>
<gene>
    <name evidence="3" type="ORF">PFLUV_G00120850</name>
</gene>
<proteinExistence type="predicted"/>
<dbReference type="GO" id="GO:0007169">
    <property type="term" value="P:cell surface receptor protein tyrosine kinase signaling pathway"/>
    <property type="evidence" value="ECO:0007669"/>
    <property type="project" value="TreeGrafter"/>
</dbReference>
<feature type="region of interest" description="Disordered" evidence="1">
    <location>
        <begin position="460"/>
        <end position="481"/>
    </location>
</feature>
<accession>A0A6A5E687</accession>
<sequence length="512" mass="57082">MDVIFKEGKLYLRAVKFGKKTWRKVSVVLFKPSSMGVGRMELSTVLDNNAATDQKKVGRYKTPERKVVRLSDCLSAIPAPKESCPSGCTAFYVHTIQCTYTLASTTSQDWLNALCLLAFQKDPGESDKRAFERGNGLTMEDNDLYSSWKTAELSLPPNQYQVTVQSTEASRRCKLSGDYLISPEKEAVILLAINTGHIFYRWPYRHLRKFGHIEDGFSIEAGRHCESGEGVFIFLSRHGLQIIQAITKQCSVERRSSVQPLSLHRGSLSDLSPVILPTTTTWLSGASVYSSADGSDDAEDESDNHYSTINDNPERKFKRLSLVETYLSKSKEDVVGEDEDERCHSLDAENPDNDIDDTIYYNLRRATPPMIKCDDLKPEIDSEGIYSDVNITDSPLNPQLHLFSPPMPPPVPQHPPSTLPQSVPYAQLKPRYQRQPPANNYIQPGYNAQAQAQAQAVDDKKEMEEAISSSTHVTPTEAPGSFKHRLAEIISKDLAKFQPPLPSGAGSTTFSQ</sequence>
<dbReference type="PROSITE" id="PS51064">
    <property type="entry name" value="IRS_PTB"/>
    <property type="match status" value="1"/>
</dbReference>
<feature type="region of interest" description="Disordered" evidence="1">
    <location>
        <begin position="332"/>
        <end position="351"/>
    </location>
</feature>
<reference evidence="3 4" key="1">
    <citation type="submission" date="2019-06" db="EMBL/GenBank/DDBJ databases">
        <title>A chromosome-scale genome assembly of the European perch, Perca fluviatilis.</title>
        <authorList>
            <person name="Roques C."/>
            <person name="Zahm M."/>
            <person name="Cabau C."/>
            <person name="Klopp C."/>
            <person name="Bouchez O."/>
            <person name="Donnadieu C."/>
            <person name="Kuhl H."/>
            <person name="Gislard M."/>
            <person name="Guendouz S."/>
            <person name="Journot L."/>
            <person name="Haffray P."/>
            <person name="Bestin A."/>
            <person name="Morvezen R."/>
            <person name="Feron R."/>
            <person name="Wen M."/>
            <person name="Jouanno E."/>
            <person name="Herpin A."/>
            <person name="Schartl M."/>
            <person name="Postlethwait J."/>
            <person name="Schaerlinger B."/>
            <person name="Chardard D."/>
            <person name="Lecocq T."/>
            <person name="Poncet C."/>
            <person name="Jaffrelo L."/>
            <person name="Lampietro C."/>
            <person name="Guiguen Y."/>
        </authorList>
    </citation>
    <scope>NUCLEOTIDE SEQUENCE [LARGE SCALE GENOMIC DNA]</scope>
    <source>
        <tissue evidence="3">Blood</tissue>
    </source>
</reference>
<dbReference type="InterPro" id="IPR050996">
    <property type="entry name" value="Docking_Protein_DOK"/>
</dbReference>
<evidence type="ECO:0000259" key="2">
    <source>
        <dbReference type="PROSITE" id="PS51064"/>
    </source>
</evidence>
<dbReference type="Pfam" id="PF02174">
    <property type="entry name" value="IRS"/>
    <property type="match status" value="1"/>
</dbReference>
<keyword evidence="4" id="KW-1185">Reference proteome</keyword>
<dbReference type="InterPro" id="IPR011993">
    <property type="entry name" value="PH-like_dom_sf"/>
</dbReference>
<protein>
    <recommendedName>
        <fullName evidence="2">IRS-type PTB domain-containing protein</fullName>
    </recommendedName>
</protein>
<dbReference type="Gene3D" id="2.30.29.30">
    <property type="entry name" value="Pleckstrin-homology domain (PH domain)/Phosphotyrosine-binding domain (PTB)"/>
    <property type="match status" value="2"/>
</dbReference>
<organism evidence="3 4">
    <name type="scientific">Perca fluviatilis</name>
    <name type="common">European perch</name>
    <dbReference type="NCBI Taxonomy" id="8168"/>
    <lineage>
        <taxon>Eukaryota</taxon>
        <taxon>Metazoa</taxon>
        <taxon>Chordata</taxon>
        <taxon>Craniata</taxon>
        <taxon>Vertebrata</taxon>
        <taxon>Euteleostomi</taxon>
        <taxon>Actinopterygii</taxon>
        <taxon>Neopterygii</taxon>
        <taxon>Teleostei</taxon>
        <taxon>Neoteleostei</taxon>
        <taxon>Acanthomorphata</taxon>
        <taxon>Eupercaria</taxon>
        <taxon>Perciformes</taxon>
        <taxon>Percoidei</taxon>
        <taxon>Percidae</taxon>
        <taxon>Percinae</taxon>
        <taxon>Perca</taxon>
    </lineage>
</organism>
<dbReference type="SMART" id="SM00233">
    <property type="entry name" value="PH"/>
    <property type="match status" value="1"/>
</dbReference>
<dbReference type="PANTHER" id="PTHR21258">
    <property type="entry name" value="DOCKING PROTEIN RELATED"/>
    <property type="match status" value="1"/>
</dbReference>
<dbReference type="InterPro" id="IPR001849">
    <property type="entry name" value="PH_domain"/>
</dbReference>
<dbReference type="GO" id="GO:0005737">
    <property type="term" value="C:cytoplasm"/>
    <property type="evidence" value="ECO:0007669"/>
    <property type="project" value="TreeGrafter"/>
</dbReference>
<evidence type="ECO:0000256" key="1">
    <source>
        <dbReference type="SAM" id="MobiDB-lite"/>
    </source>
</evidence>
<evidence type="ECO:0000313" key="4">
    <source>
        <dbReference type="Proteomes" id="UP000465112"/>
    </source>
</evidence>